<sequence>MPKPITPPPRPTTSTTRSAPLAMQATYNYFQEEHRSKPWWLMVTQRKVLQRHNRVANLILDDGRFMWQMLHRRELYLLTPLMIPFPSISSSLFFTFLL</sequence>
<keyword evidence="4" id="KW-1185">Reference proteome</keyword>
<reference evidence="2" key="3">
    <citation type="submission" date="2018-07" db="EMBL/GenBank/DDBJ databases">
        <title>WGS assembly of Glycine max.</title>
        <authorList>
            <person name="Schmutz J."/>
            <person name="Cannon S."/>
            <person name="Schlueter J."/>
            <person name="Ma J."/>
            <person name="Mitros T."/>
            <person name="Nelson W."/>
            <person name="Hyten D."/>
            <person name="Song Q."/>
            <person name="Thelen J."/>
            <person name="Cheng J."/>
            <person name="Xu D."/>
            <person name="Hellsten U."/>
            <person name="May G."/>
            <person name="Yu Y."/>
            <person name="Sakurai T."/>
            <person name="Umezawa T."/>
            <person name="Bhattacharyya M."/>
            <person name="Sandhu D."/>
            <person name="Valliyodan B."/>
            <person name="Lindquist E."/>
            <person name="Peto M."/>
            <person name="Grant D."/>
            <person name="Shu S."/>
            <person name="Goodstein D."/>
            <person name="Barry K."/>
            <person name="Futrell-Griggs M."/>
            <person name="Abernathy B."/>
            <person name="Du J."/>
            <person name="Tian Z."/>
            <person name="Zhu L."/>
            <person name="Gill N."/>
            <person name="Joshi T."/>
            <person name="Libault M."/>
            <person name="Sethuraman A."/>
            <person name="Zhang X."/>
            <person name="Shinozaki K."/>
            <person name="Nguyen H."/>
            <person name="Wing R."/>
            <person name="Cregan P."/>
            <person name="Specht J."/>
            <person name="Grimwood J."/>
            <person name="Rokhsar D."/>
            <person name="Stacey G."/>
            <person name="Shoemaker R."/>
            <person name="Jackson S."/>
        </authorList>
    </citation>
    <scope>NUCLEOTIDE SEQUENCE</scope>
    <source>
        <tissue evidence="2">Callus</tissue>
    </source>
</reference>
<reference evidence="2 3" key="1">
    <citation type="journal article" date="2010" name="Nature">
        <title>Genome sequence of the palaeopolyploid soybean.</title>
        <authorList>
            <person name="Schmutz J."/>
            <person name="Cannon S.B."/>
            <person name="Schlueter J."/>
            <person name="Ma J."/>
            <person name="Mitros T."/>
            <person name="Nelson W."/>
            <person name="Hyten D.L."/>
            <person name="Song Q."/>
            <person name="Thelen J.J."/>
            <person name="Cheng J."/>
            <person name="Xu D."/>
            <person name="Hellsten U."/>
            <person name="May G.D."/>
            <person name="Yu Y."/>
            <person name="Sakurai T."/>
            <person name="Umezawa T."/>
            <person name="Bhattacharyya M.K."/>
            <person name="Sandhu D."/>
            <person name="Valliyodan B."/>
            <person name="Lindquist E."/>
            <person name="Peto M."/>
            <person name="Grant D."/>
            <person name="Shu S."/>
            <person name="Goodstein D."/>
            <person name="Barry K."/>
            <person name="Futrell-Griggs M."/>
            <person name="Abernathy B."/>
            <person name="Du J."/>
            <person name="Tian Z."/>
            <person name="Zhu L."/>
            <person name="Gill N."/>
            <person name="Joshi T."/>
            <person name="Libault M."/>
            <person name="Sethuraman A."/>
            <person name="Zhang X.-C."/>
            <person name="Shinozaki K."/>
            <person name="Nguyen H.T."/>
            <person name="Wing R.A."/>
            <person name="Cregan P."/>
            <person name="Specht J."/>
            <person name="Grimwood J."/>
            <person name="Rokhsar D."/>
            <person name="Stacey G."/>
            <person name="Shoemaker R.C."/>
            <person name="Jackson S.A."/>
        </authorList>
    </citation>
    <scope>NUCLEOTIDE SEQUENCE [LARGE SCALE GENOMIC DNA]</scope>
    <source>
        <strain evidence="3">cv. Williams 82</strain>
        <tissue evidence="2">Callus</tissue>
    </source>
</reference>
<dbReference type="AlphaFoldDB" id="A0A0R0FPJ5"/>
<evidence type="ECO:0000313" key="2">
    <source>
        <dbReference type="EMBL" id="KRH04559.1"/>
    </source>
</evidence>
<feature type="transmembrane region" description="Helical" evidence="1">
    <location>
        <begin position="75"/>
        <end position="97"/>
    </location>
</feature>
<organism evidence="2">
    <name type="scientific">Glycine max</name>
    <name type="common">Soybean</name>
    <name type="synonym">Glycine hispida</name>
    <dbReference type="NCBI Taxonomy" id="3847"/>
    <lineage>
        <taxon>Eukaryota</taxon>
        <taxon>Viridiplantae</taxon>
        <taxon>Streptophyta</taxon>
        <taxon>Embryophyta</taxon>
        <taxon>Tracheophyta</taxon>
        <taxon>Spermatophyta</taxon>
        <taxon>Magnoliopsida</taxon>
        <taxon>eudicotyledons</taxon>
        <taxon>Gunneridae</taxon>
        <taxon>Pentapetalae</taxon>
        <taxon>rosids</taxon>
        <taxon>fabids</taxon>
        <taxon>Fabales</taxon>
        <taxon>Fabaceae</taxon>
        <taxon>Papilionoideae</taxon>
        <taxon>50 kb inversion clade</taxon>
        <taxon>NPAAA clade</taxon>
        <taxon>indigoferoid/millettioid clade</taxon>
        <taxon>Phaseoleae</taxon>
        <taxon>Glycine</taxon>
        <taxon>Glycine subgen. Soja</taxon>
    </lineage>
</organism>
<dbReference type="InParanoid" id="A0A0R0FPJ5"/>
<dbReference type="EnsemblPlants" id="KRH04559">
    <property type="protein sequence ID" value="KRH04559"/>
    <property type="gene ID" value="GLYMA_17G170200"/>
</dbReference>
<proteinExistence type="predicted"/>
<evidence type="ECO:0000313" key="4">
    <source>
        <dbReference type="Proteomes" id="UP000008827"/>
    </source>
</evidence>
<keyword evidence="1" id="KW-0472">Membrane</keyword>
<dbReference type="EMBL" id="CM000850">
    <property type="protein sequence ID" value="KRH04559.1"/>
    <property type="molecule type" value="Genomic_DNA"/>
</dbReference>
<dbReference type="Proteomes" id="UP000008827">
    <property type="component" value="Chromosome 17"/>
</dbReference>
<gene>
    <name evidence="2" type="ORF">GLYMA_17G170200</name>
</gene>
<reference evidence="3" key="2">
    <citation type="submission" date="2018-02" db="UniProtKB">
        <authorList>
            <consortium name="EnsemblPlants"/>
        </authorList>
    </citation>
    <scope>IDENTIFICATION</scope>
    <source>
        <strain evidence="3">Williams 82</strain>
    </source>
</reference>
<name>A0A0R0FPJ5_SOYBN</name>
<evidence type="ECO:0000256" key="1">
    <source>
        <dbReference type="SAM" id="Phobius"/>
    </source>
</evidence>
<protein>
    <submittedName>
        <fullName evidence="2 3">Uncharacterized protein</fullName>
    </submittedName>
</protein>
<accession>A0A0R0FPJ5</accession>
<dbReference type="Gramene" id="KRH04559">
    <property type="protein sequence ID" value="KRH04559"/>
    <property type="gene ID" value="GLYMA_17G170200"/>
</dbReference>
<keyword evidence="1" id="KW-1133">Transmembrane helix</keyword>
<evidence type="ECO:0000313" key="3">
    <source>
        <dbReference type="EnsemblPlants" id="KRH04559"/>
    </source>
</evidence>
<keyword evidence="1" id="KW-0812">Transmembrane</keyword>